<name>A0A370PF75_ASPPH</name>
<evidence type="ECO:0000256" key="6">
    <source>
        <dbReference type="ARBA" id="ARBA00023004"/>
    </source>
</evidence>
<comment type="cofactor">
    <cofactor evidence="1 7">
        <name>heme</name>
        <dbReference type="ChEBI" id="CHEBI:30413"/>
    </cofactor>
</comment>
<dbReference type="SUPFAM" id="SSF48264">
    <property type="entry name" value="Cytochrome P450"/>
    <property type="match status" value="1"/>
</dbReference>
<evidence type="ECO:0000313" key="10">
    <source>
        <dbReference type="Proteomes" id="UP000254937"/>
    </source>
</evidence>
<dbReference type="GO" id="GO:0005506">
    <property type="term" value="F:iron ion binding"/>
    <property type="evidence" value="ECO:0007669"/>
    <property type="project" value="InterPro"/>
</dbReference>
<evidence type="ECO:0000256" key="5">
    <source>
        <dbReference type="ARBA" id="ARBA00023002"/>
    </source>
</evidence>
<evidence type="ECO:0000256" key="3">
    <source>
        <dbReference type="ARBA" id="ARBA00022617"/>
    </source>
</evidence>
<evidence type="ECO:0000256" key="4">
    <source>
        <dbReference type="ARBA" id="ARBA00022723"/>
    </source>
</evidence>
<evidence type="ECO:0000256" key="7">
    <source>
        <dbReference type="PIRSR" id="PIRSR602401-1"/>
    </source>
</evidence>
<dbReference type="InterPro" id="IPR050121">
    <property type="entry name" value="Cytochrome_P450_monoxygenase"/>
</dbReference>
<keyword evidence="5 8" id="KW-0560">Oxidoreductase</keyword>
<keyword evidence="4 7" id="KW-0479">Metal-binding</keyword>
<dbReference type="EMBL" id="KZ851857">
    <property type="protein sequence ID" value="RDK40830.1"/>
    <property type="molecule type" value="Genomic_DNA"/>
</dbReference>
<feature type="binding site" description="axial binding residue" evidence="7">
    <location>
        <position position="443"/>
    </location>
    <ligand>
        <name>heme</name>
        <dbReference type="ChEBI" id="CHEBI:30413"/>
    </ligand>
    <ligandPart>
        <name>Fe</name>
        <dbReference type="ChEBI" id="CHEBI:18248"/>
    </ligandPart>
</feature>
<evidence type="ECO:0000256" key="8">
    <source>
        <dbReference type="RuleBase" id="RU000461"/>
    </source>
</evidence>
<sequence length="500" mass="56605">MLTIIYMESSDSSSISSLGIRYRFTQQAQCGPASWLAMNVYRERRNPLSSIPGPFLCKWTDIFVRYQTVTGNRPRYVQGLHKIYGPVVRVGPNAVDIAKIAEAREIHRIGSGFLKSPVYELLKHDNAKSIFSTTDPKFHSKHRRLLSSPFADANLHSLEPLIEARIRLTMQRMREEMTTRKVADVQKWFFFMSSDIIGELSFGDSFRMLEQGKHIKDLEIAALVGESRVAFPFIFRLAEFLPLPILREANKSRNRFGNYADECVNRYKRLLAASPEDVKPTLFTKLYNAGKEGLSDAEIRDDASDLIIAGSDTTANTLTYLTWAVCKAPVIRQALVAEVATLPERFSDKDVQSLSYLNQVIDEALRLYPAVPCALPRVVPPQGATFSDHWVPGGSTVTTQIWSLHRDPVAFPEPEKFDPSRWASPTKEMKDAFMPFGAGTRNCLGLHLARIELRLATAHFFRQFPRSEVSSREGMSDEDMEQVLHFLLSTKGHRCLLEVQ</sequence>
<keyword evidence="8" id="KW-0503">Monooxygenase</keyword>
<dbReference type="PRINTS" id="PR00385">
    <property type="entry name" value="P450"/>
</dbReference>
<evidence type="ECO:0000256" key="2">
    <source>
        <dbReference type="ARBA" id="ARBA00010617"/>
    </source>
</evidence>
<dbReference type="InterPro" id="IPR017972">
    <property type="entry name" value="Cyt_P450_CS"/>
</dbReference>
<organism evidence="9 10">
    <name type="scientific">Aspergillus phoenicis ATCC 13157</name>
    <dbReference type="NCBI Taxonomy" id="1353007"/>
    <lineage>
        <taxon>Eukaryota</taxon>
        <taxon>Fungi</taxon>
        <taxon>Dikarya</taxon>
        <taxon>Ascomycota</taxon>
        <taxon>Pezizomycotina</taxon>
        <taxon>Eurotiomycetes</taxon>
        <taxon>Eurotiomycetidae</taxon>
        <taxon>Eurotiales</taxon>
        <taxon>Aspergillaceae</taxon>
        <taxon>Aspergillus</taxon>
    </lineage>
</organism>
<dbReference type="GO" id="GO:0020037">
    <property type="term" value="F:heme binding"/>
    <property type="evidence" value="ECO:0007669"/>
    <property type="project" value="InterPro"/>
</dbReference>
<dbReference type="PRINTS" id="PR00463">
    <property type="entry name" value="EP450I"/>
</dbReference>
<keyword evidence="10" id="KW-1185">Reference proteome</keyword>
<evidence type="ECO:0000256" key="1">
    <source>
        <dbReference type="ARBA" id="ARBA00001971"/>
    </source>
</evidence>
<evidence type="ECO:0000313" key="9">
    <source>
        <dbReference type="EMBL" id="RDK40830.1"/>
    </source>
</evidence>
<keyword evidence="3 7" id="KW-0349">Heme</keyword>
<reference evidence="9 10" key="1">
    <citation type="submission" date="2018-07" db="EMBL/GenBank/DDBJ databases">
        <title>Section-level genome sequencing of Aspergillus section Nigri to investigate inter- and intra-species variation.</title>
        <authorList>
            <consortium name="DOE Joint Genome Institute"/>
            <person name="Vesth T.C."/>
            <person name="Nybo J.L."/>
            <person name="Theobald S."/>
            <person name="Frisvad J.C."/>
            <person name="Larsen T.O."/>
            <person name="Nielsen K.F."/>
            <person name="Hoof J.B."/>
            <person name="Brandl J."/>
            <person name="Salamov A."/>
            <person name="Riley R."/>
            <person name="Gladden J.M."/>
            <person name="Phatale P."/>
            <person name="Nielsen M.T."/>
            <person name="Lyhne E.K."/>
            <person name="Kogle M.E."/>
            <person name="Strasser K."/>
            <person name="McDonnell E."/>
            <person name="Barry K."/>
            <person name="Clum A."/>
            <person name="Chen C."/>
            <person name="Nolan M."/>
            <person name="Sandor L."/>
            <person name="Kuo A."/>
            <person name="Lipzen A."/>
            <person name="Hainaut M."/>
            <person name="Drula E."/>
            <person name="Tsang A."/>
            <person name="Magnuson J.K."/>
            <person name="Henrissat B."/>
            <person name="Wiebenga A."/>
            <person name="Simmons B.A."/>
            <person name="Makela M.R."/>
            <person name="De vries R.P."/>
            <person name="Grigoriev I.V."/>
            <person name="Mortensen U.H."/>
            <person name="Baker S.E."/>
            <person name="Andersen M.R."/>
        </authorList>
    </citation>
    <scope>NUCLEOTIDE SEQUENCE [LARGE SCALE GENOMIC DNA]</scope>
    <source>
        <strain evidence="9 10">ATCC 13157</strain>
    </source>
</reference>
<dbReference type="GO" id="GO:0004497">
    <property type="term" value="F:monooxygenase activity"/>
    <property type="evidence" value="ECO:0007669"/>
    <property type="project" value="UniProtKB-KW"/>
</dbReference>
<proteinExistence type="inferred from homology"/>
<dbReference type="InterPro" id="IPR002401">
    <property type="entry name" value="Cyt_P450_E_grp-I"/>
</dbReference>
<dbReference type="PANTHER" id="PTHR24305:SF96">
    <property type="entry name" value="CYTOCHROME P450 MONOOXYGENASE STCB-RELATED"/>
    <property type="match status" value="1"/>
</dbReference>
<dbReference type="CDD" id="cd11059">
    <property type="entry name" value="CYP_fungal"/>
    <property type="match status" value="1"/>
</dbReference>
<dbReference type="Gene3D" id="1.10.630.10">
    <property type="entry name" value="Cytochrome P450"/>
    <property type="match status" value="1"/>
</dbReference>
<dbReference type="InterPro" id="IPR036396">
    <property type="entry name" value="Cyt_P450_sf"/>
</dbReference>
<dbReference type="InterPro" id="IPR001128">
    <property type="entry name" value="Cyt_P450"/>
</dbReference>
<dbReference type="PANTHER" id="PTHR24305">
    <property type="entry name" value="CYTOCHROME P450"/>
    <property type="match status" value="1"/>
</dbReference>
<gene>
    <name evidence="9" type="ORF">M752DRAFT_218496</name>
</gene>
<accession>A0A370PF75</accession>
<dbReference type="Pfam" id="PF00067">
    <property type="entry name" value="p450"/>
    <property type="match status" value="1"/>
</dbReference>
<comment type="similarity">
    <text evidence="2 8">Belongs to the cytochrome P450 family.</text>
</comment>
<dbReference type="Proteomes" id="UP000254937">
    <property type="component" value="Unassembled WGS sequence"/>
</dbReference>
<dbReference type="PROSITE" id="PS00086">
    <property type="entry name" value="CYTOCHROME_P450"/>
    <property type="match status" value="1"/>
</dbReference>
<protein>
    <submittedName>
        <fullName evidence="9">Cytochrome P450</fullName>
    </submittedName>
</protein>
<keyword evidence="6 7" id="KW-0408">Iron</keyword>
<dbReference type="GO" id="GO:0016705">
    <property type="term" value="F:oxidoreductase activity, acting on paired donors, with incorporation or reduction of molecular oxygen"/>
    <property type="evidence" value="ECO:0007669"/>
    <property type="project" value="InterPro"/>
</dbReference>
<dbReference type="AlphaFoldDB" id="A0A370PF75"/>